<dbReference type="NCBIfam" id="TIGR00229">
    <property type="entry name" value="sensory_box"/>
    <property type="match status" value="1"/>
</dbReference>
<dbReference type="EMBL" id="JAKVPY010000007">
    <property type="protein sequence ID" value="MCH4563001.1"/>
    <property type="molecule type" value="Genomic_DNA"/>
</dbReference>
<dbReference type="SUPFAM" id="SSF141868">
    <property type="entry name" value="EAL domain-like"/>
    <property type="match status" value="1"/>
</dbReference>
<reference evidence="5 6" key="1">
    <citation type="submission" date="2022-02" db="EMBL/GenBank/DDBJ databases">
        <title>Halomonas fukangensis sp. nov., a halophilic bacterium isolated from a bulk soil of Kalidium foliatum at Fukang.</title>
        <authorList>
            <person name="Huang Y."/>
        </authorList>
    </citation>
    <scope>NUCLEOTIDE SEQUENCE [LARGE SCALE GENOMIC DNA]</scope>
    <source>
        <strain evidence="5 6">EGI 63088</strain>
    </source>
</reference>
<dbReference type="SUPFAM" id="SSF55073">
    <property type="entry name" value="Nucleotide cyclase"/>
    <property type="match status" value="1"/>
</dbReference>
<evidence type="ECO:0000259" key="1">
    <source>
        <dbReference type="PROSITE" id="PS50112"/>
    </source>
</evidence>
<name>A0ABS9RT18_9GAMM</name>
<dbReference type="Pfam" id="PF13426">
    <property type="entry name" value="PAS_9"/>
    <property type="match status" value="1"/>
</dbReference>
<dbReference type="Proteomes" id="UP001202117">
    <property type="component" value="Unassembled WGS sequence"/>
</dbReference>
<dbReference type="SMART" id="SM00052">
    <property type="entry name" value="EAL"/>
    <property type="match status" value="1"/>
</dbReference>
<dbReference type="InterPro" id="IPR052155">
    <property type="entry name" value="Biofilm_reg_signaling"/>
</dbReference>
<dbReference type="InterPro" id="IPR001610">
    <property type="entry name" value="PAC"/>
</dbReference>
<dbReference type="SMART" id="SM00086">
    <property type="entry name" value="PAC"/>
    <property type="match status" value="1"/>
</dbReference>
<dbReference type="PANTHER" id="PTHR44757">
    <property type="entry name" value="DIGUANYLATE CYCLASE DGCP"/>
    <property type="match status" value="1"/>
</dbReference>
<dbReference type="InterPro" id="IPR029787">
    <property type="entry name" value="Nucleotide_cyclase"/>
</dbReference>
<evidence type="ECO:0000259" key="4">
    <source>
        <dbReference type="PROSITE" id="PS50887"/>
    </source>
</evidence>
<dbReference type="CDD" id="cd01948">
    <property type="entry name" value="EAL"/>
    <property type="match status" value="1"/>
</dbReference>
<dbReference type="Gene3D" id="3.20.20.450">
    <property type="entry name" value="EAL domain"/>
    <property type="match status" value="1"/>
</dbReference>
<dbReference type="InterPro" id="IPR000700">
    <property type="entry name" value="PAS-assoc_C"/>
</dbReference>
<evidence type="ECO:0000259" key="2">
    <source>
        <dbReference type="PROSITE" id="PS50113"/>
    </source>
</evidence>
<dbReference type="Pfam" id="PF00990">
    <property type="entry name" value="GGDEF"/>
    <property type="match status" value="1"/>
</dbReference>
<dbReference type="InterPro" id="IPR043128">
    <property type="entry name" value="Rev_trsase/Diguanyl_cyclase"/>
</dbReference>
<dbReference type="InterPro" id="IPR001633">
    <property type="entry name" value="EAL_dom"/>
</dbReference>
<evidence type="ECO:0000259" key="3">
    <source>
        <dbReference type="PROSITE" id="PS50883"/>
    </source>
</evidence>
<dbReference type="CDD" id="cd00130">
    <property type="entry name" value="PAS"/>
    <property type="match status" value="1"/>
</dbReference>
<dbReference type="SMART" id="SM00267">
    <property type="entry name" value="GGDEF"/>
    <property type="match status" value="1"/>
</dbReference>
<dbReference type="InterPro" id="IPR035965">
    <property type="entry name" value="PAS-like_dom_sf"/>
</dbReference>
<dbReference type="Pfam" id="PF00563">
    <property type="entry name" value="EAL"/>
    <property type="match status" value="1"/>
</dbReference>
<feature type="domain" description="PAS" evidence="1">
    <location>
        <begin position="54"/>
        <end position="85"/>
    </location>
</feature>
<feature type="domain" description="GGDEF" evidence="4">
    <location>
        <begin position="196"/>
        <end position="334"/>
    </location>
</feature>
<dbReference type="Gene3D" id="3.30.70.270">
    <property type="match status" value="1"/>
</dbReference>
<accession>A0ABS9RT18</accession>
<dbReference type="RefSeq" id="WP_110284243.1">
    <property type="nucleotide sequence ID" value="NZ_JAKVPY010000007.1"/>
</dbReference>
<dbReference type="PANTHER" id="PTHR44757:SF2">
    <property type="entry name" value="BIOFILM ARCHITECTURE MAINTENANCE PROTEIN MBAA"/>
    <property type="match status" value="1"/>
</dbReference>
<sequence>MTTRDGGVSRQGARRRRWSRWQAIAKRQRELARRQGQEAQLRIAAMAFETHLGMFITDAEGRILQINATFRQITGYAAEEIVGHSPRILNSGRHDDLFYQRMWHAIGDKGSWQGEVWNRRRNGEIHPQWLTISAVKDEQGRVTNYVATLSDITERKAAEEEIHQLAFYDPLTSLPNRRLLVDRLESALKDSRRSGEYGAVMFIDLDNFKTINDSLGHHRGDELLLIIAERLTAITRETDTIARLGGDEFVVMLHDLGLEADEAAMVAERVGEKLLASLVAPCMLGEMRCQVSGSIGITLFTDGHATVNDILQQADLAMYQAKAAGRHALCFFDPAMQARVMERASLEADLRQALADGLLRLFYQVQVDGEGQITGVEALLRWEHPERGLVSPGVFIPVAEENGLIVPMGFWVLETACRQLAKWAATPATEHLTMAVNVSRDQFRAPDFVDRLERILAATGARPERLKLELTETLFLEDSEDTRYKMQRLKSLGIGFALDDFGTGYSSLAYLKRLPLDQLKIDQSFVRDLLDDPTDATIVTTIITLARSLELEVIAEGVESEAHRHWLAAQGCRAFQGYLFGRPVSVEELSLTAHPRPVAGLEAPRP</sequence>
<evidence type="ECO:0000313" key="5">
    <source>
        <dbReference type="EMBL" id="MCH4563001.1"/>
    </source>
</evidence>
<dbReference type="PROSITE" id="PS50112">
    <property type="entry name" value="PAS"/>
    <property type="match status" value="1"/>
</dbReference>
<dbReference type="InterPro" id="IPR000160">
    <property type="entry name" value="GGDEF_dom"/>
</dbReference>
<dbReference type="Gene3D" id="3.30.450.20">
    <property type="entry name" value="PAS domain"/>
    <property type="match status" value="1"/>
</dbReference>
<dbReference type="PROSITE" id="PS50887">
    <property type="entry name" value="GGDEF"/>
    <property type="match status" value="1"/>
</dbReference>
<dbReference type="InterPro" id="IPR035919">
    <property type="entry name" value="EAL_sf"/>
</dbReference>
<proteinExistence type="predicted"/>
<evidence type="ECO:0000313" key="6">
    <source>
        <dbReference type="Proteomes" id="UP001202117"/>
    </source>
</evidence>
<dbReference type="InterPro" id="IPR000014">
    <property type="entry name" value="PAS"/>
</dbReference>
<gene>
    <name evidence="5" type="ORF">MKP05_07640</name>
</gene>
<feature type="domain" description="PAC" evidence="2">
    <location>
        <begin position="112"/>
        <end position="164"/>
    </location>
</feature>
<dbReference type="SUPFAM" id="SSF55785">
    <property type="entry name" value="PYP-like sensor domain (PAS domain)"/>
    <property type="match status" value="1"/>
</dbReference>
<keyword evidence="6" id="KW-1185">Reference proteome</keyword>
<dbReference type="PROSITE" id="PS50883">
    <property type="entry name" value="EAL"/>
    <property type="match status" value="1"/>
</dbReference>
<dbReference type="PROSITE" id="PS50113">
    <property type="entry name" value="PAC"/>
    <property type="match status" value="1"/>
</dbReference>
<comment type="caution">
    <text evidence="5">The sequence shown here is derived from an EMBL/GenBank/DDBJ whole genome shotgun (WGS) entry which is preliminary data.</text>
</comment>
<dbReference type="CDD" id="cd01949">
    <property type="entry name" value="GGDEF"/>
    <property type="match status" value="1"/>
</dbReference>
<protein>
    <submittedName>
        <fullName evidence="5">EAL domain-containing protein</fullName>
    </submittedName>
</protein>
<organism evidence="5 6">
    <name type="scientific">Halomonas flagellata</name>
    <dbReference type="NCBI Taxonomy" id="2920385"/>
    <lineage>
        <taxon>Bacteria</taxon>
        <taxon>Pseudomonadati</taxon>
        <taxon>Pseudomonadota</taxon>
        <taxon>Gammaproteobacteria</taxon>
        <taxon>Oceanospirillales</taxon>
        <taxon>Halomonadaceae</taxon>
        <taxon>Halomonas</taxon>
    </lineage>
</organism>
<dbReference type="NCBIfam" id="TIGR00254">
    <property type="entry name" value="GGDEF"/>
    <property type="match status" value="1"/>
</dbReference>
<dbReference type="SMART" id="SM00091">
    <property type="entry name" value="PAS"/>
    <property type="match status" value="1"/>
</dbReference>
<feature type="domain" description="EAL" evidence="3">
    <location>
        <begin position="343"/>
        <end position="597"/>
    </location>
</feature>